<reference evidence="1" key="1">
    <citation type="submission" date="2020-05" db="EMBL/GenBank/DDBJ databases">
        <authorList>
            <person name="Wang L."/>
            <person name="Shao Z."/>
        </authorList>
    </citation>
    <scope>NUCLEOTIDE SEQUENCE</scope>
    <source>
        <strain evidence="1">MCCC 1A05776</strain>
    </source>
</reference>
<comment type="caution">
    <text evidence="1">The sequence shown here is derived from an EMBL/GenBank/DDBJ whole genome shotgun (WGS) entry which is preliminary data.</text>
</comment>
<reference evidence="1" key="2">
    <citation type="journal article" date="2021" name="Front. Microbiol.">
        <title>Aerobic Denitrification and Heterotrophic Sulfur Oxidation in the Genus Halomonas Revealed by Six Novel Species Characterizations and Genome-Based Analysis.</title>
        <authorList>
            <person name="Wang L."/>
            <person name="Shao Z."/>
        </authorList>
    </citation>
    <scope>NUCLEOTIDE SEQUENCE</scope>
    <source>
        <strain evidence="1">MCCC 1A05776</strain>
    </source>
</reference>
<proteinExistence type="predicted"/>
<sequence>MNRSAANEIIFGYEVAVNHLEHCQGLFEAIVRLIATGGAGDLTTALTLARLGIDQTDLAQSEVRVAGMDAERMLEAAVQKVAMTRNDRANSIAERVLEGEPA</sequence>
<dbReference type="EMBL" id="JABFTS010000009">
    <property type="protein sequence ID" value="MCE8053180.1"/>
    <property type="molecule type" value="Genomic_DNA"/>
</dbReference>
<name>A0AAW4YXM7_9GAMM</name>
<organism evidence="1 2">
    <name type="scientific">Billgrantia desiderata</name>
    <dbReference type="NCBI Taxonomy" id="52021"/>
    <lineage>
        <taxon>Bacteria</taxon>
        <taxon>Pseudomonadati</taxon>
        <taxon>Pseudomonadota</taxon>
        <taxon>Gammaproteobacteria</taxon>
        <taxon>Oceanospirillales</taxon>
        <taxon>Halomonadaceae</taxon>
        <taxon>Billgrantia</taxon>
    </lineage>
</organism>
<dbReference type="AlphaFoldDB" id="A0AAW4YXM7"/>
<gene>
    <name evidence="1" type="ORF">HOP61_17960</name>
</gene>
<protein>
    <submittedName>
        <fullName evidence="1">Uncharacterized protein</fullName>
    </submittedName>
</protein>
<evidence type="ECO:0000313" key="1">
    <source>
        <dbReference type="EMBL" id="MCE8053180.1"/>
    </source>
</evidence>
<dbReference type="RefSeq" id="WP_234240528.1">
    <property type="nucleotide sequence ID" value="NZ_JABFTS010000009.1"/>
</dbReference>
<dbReference type="Proteomes" id="UP001320178">
    <property type="component" value="Unassembled WGS sequence"/>
</dbReference>
<accession>A0AAW4YXM7</accession>
<evidence type="ECO:0000313" key="2">
    <source>
        <dbReference type="Proteomes" id="UP001320178"/>
    </source>
</evidence>